<dbReference type="SUPFAM" id="SSF48150">
    <property type="entry name" value="DNA-glycosylase"/>
    <property type="match status" value="1"/>
</dbReference>
<comment type="caution">
    <text evidence="5">The sequence shown here is derived from an EMBL/GenBank/DDBJ whole genome shotgun (WGS) entry which is preliminary data.</text>
</comment>
<keyword evidence="3" id="KW-0234">DNA repair</keyword>
<organism evidence="5">
    <name type="scientific">marine sediment metagenome</name>
    <dbReference type="NCBI Taxonomy" id="412755"/>
    <lineage>
        <taxon>unclassified sequences</taxon>
        <taxon>metagenomes</taxon>
        <taxon>ecological metagenomes</taxon>
    </lineage>
</organism>
<evidence type="ECO:0000256" key="4">
    <source>
        <dbReference type="ARBA" id="ARBA00023295"/>
    </source>
</evidence>
<gene>
    <name evidence="5" type="ORF">S12H4_44530</name>
</gene>
<evidence type="ECO:0000256" key="3">
    <source>
        <dbReference type="ARBA" id="ARBA00023204"/>
    </source>
</evidence>
<feature type="non-terminal residue" evidence="5">
    <location>
        <position position="193"/>
    </location>
</feature>
<dbReference type="GO" id="GO:0003906">
    <property type="term" value="F:DNA-(apurinic or apyrimidinic site) endonuclease activity"/>
    <property type="evidence" value="ECO:0007669"/>
    <property type="project" value="InterPro"/>
</dbReference>
<evidence type="ECO:0000256" key="2">
    <source>
        <dbReference type="ARBA" id="ARBA00022801"/>
    </source>
</evidence>
<accession>X1UDJ7</accession>
<name>X1UDJ7_9ZZZZ</name>
<dbReference type="Pfam" id="PF22175">
    <property type="entry name" value="Ogg-HhH"/>
    <property type="match status" value="1"/>
</dbReference>
<evidence type="ECO:0008006" key="6">
    <source>
        <dbReference type="Google" id="ProtNLM"/>
    </source>
</evidence>
<keyword evidence="4" id="KW-0326">Glycosidase</keyword>
<evidence type="ECO:0000256" key="1">
    <source>
        <dbReference type="ARBA" id="ARBA00022763"/>
    </source>
</evidence>
<protein>
    <recommendedName>
        <fullName evidence="6">HhH-GPD domain-containing protein</fullName>
    </recommendedName>
</protein>
<evidence type="ECO:0000313" key="5">
    <source>
        <dbReference type="EMBL" id="GAJ15593.1"/>
    </source>
</evidence>
<keyword evidence="2" id="KW-0378">Hydrolase</keyword>
<dbReference type="EMBL" id="BARW01027443">
    <property type="protein sequence ID" value="GAJ15593.1"/>
    <property type="molecule type" value="Genomic_DNA"/>
</dbReference>
<dbReference type="GO" id="GO:0016799">
    <property type="term" value="F:hydrolase activity, hydrolyzing N-glycosyl compounds"/>
    <property type="evidence" value="ECO:0007669"/>
    <property type="project" value="InterPro"/>
</dbReference>
<dbReference type="GO" id="GO:0006281">
    <property type="term" value="P:DNA repair"/>
    <property type="evidence" value="ECO:0007669"/>
    <property type="project" value="UniProtKB-KW"/>
</dbReference>
<dbReference type="InterPro" id="IPR012092">
    <property type="entry name" value="DNA_glyclase/AP_lyase_Ogg"/>
</dbReference>
<keyword evidence="1" id="KW-0227">DNA damage</keyword>
<reference evidence="5" key="1">
    <citation type="journal article" date="2014" name="Front. Microbiol.">
        <title>High frequency of phylogenetically diverse reductive dehalogenase-homologous genes in deep subseafloor sedimentary metagenomes.</title>
        <authorList>
            <person name="Kawai M."/>
            <person name="Futagami T."/>
            <person name="Toyoda A."/>
            <person name="Takaki Y."/>
            <person name="Nishi S."/>
            <person name="Hori S."/>
            <person name="Arai W."/>
            <person name="Tsubouchi T."/>
            <person name="Morono Y."/>
            <person name="Uchiyama I."/>
            <person name="Ito T."/>
            <person name="Fujiyama A."/>
            <person name="Inagaki F."/>
            <person name="Takami H."/>
        </authorList>
    </citation>
    <scope>NUCLEOTIDE SEQUENCE</scope>
    <source>
        <strain evidence="5">Expedition CK06-06</strain>
    </source>
</reference>
<dbReference type="Gene3D" id="1.10.340.30">
    <property type="entry name" value="Hypothetical protein, domain 2"/>
    <property type="match status" value="1"/>
</dbReference>
<sequence>MEILLDVPERKISEPYFSLLQIVEFSRKNYIKEIEECISFLRSKKSPTREWFEFIYCILAGTQVRTSTVRKAFESLFEIIGIDLNLENVAHSEKIEDRIKFVLKLNGYRFYESKAKLIINVAKFFIIYDYNPDKFLEKYKDYKILRTELRKIKGIGLKIASHWLRNIGIEIPIIDSHIKDILIYTGIIRKKKS</sequence>
<dbReference type="AlphaFoldDB" id="X1UDJ7"/>
<dbReference type="InterPro" id="IPR011257">
    <property type="entry name" value="DNA_glycosylase"/>
</dbReference>
<proteinExistence type="predicted"/>